<dbReference type="PANTHER" id="PTHR45011">
    <property type="entry name" value="DAP3-BINDING CELL DEATH ENHANCER 1"/>
    <property type="match status" value="1"/>
</dbReference>
<dbReference type="InterPro" id="IPR007730">
    <property type="entry name" value="SPOR-like_dom"/>
</dbReference>
<evidence type="ECO:0000313" key="5">
    <source>
        <dbReference type="Proteomes" id="UP001259572"/>
    </source>
</evidence>
<dbReference type="Pfam" id="PF08238">
    <property type="entry name" value="Sel1"/>
    <property type="match status" value="3"/>
</dbReference>
<feature type="signal peptide" evidence="2">
    <location>
        <begin position="1"/>
        <end position="25"/>
    </location>
</feature>
<feature type="compositionally biased region" description="Pro residues" evidence="1">
    <location>
        <begin position="195"/>
        <end position="204"/>
    </location>
</feature>
<dbReference type="SUPFAM" id="SSF81901">
    <property type="entry name" value="HCP-like"/>
    <property type="match status" value="1"/>
</dbReference>
<dbReference type="PANTHER" id="PTHR45011:SF1">
    <property type="entry name" value="DAP3-BINDING CELL DEATH ENHANCER 1"/>
    <property type="match status" value="1"/>
</dbReference>
<feature type="chain" id="PRO_5047219401" evidence="2">
    <location>
        <begin position="26"/>
        <end position="299"/>
    </location>
</feature>
<name>A0ABU3Q4E2_9SPHN</name>
<protein>
    <submittedName>
        <fullName evidence="4">SPOR domain-containing protein</fullName>
    </submittedName>
</protein>
<dbReference type="InterPro" id="IPR011990">
    <property type="entry name" value="TPR-like_helical_dom_sf"/>
</dbReference>
<evidence type="ECO:0000256" key="2">
    <source>
        <dbReference type="SAM" id="SignalP"/>
    </source>
</evidence>
<dbReference type="InterPro" id="IPR006597">
    <property type="entry name" value="Sel1-like"/>
</dbReference>
<keyword evidence="5" id="KW-1185">Reference proteome</keyword>
<dbReference type="EMBL" id="JAVUPU010000001">
    <property type="protein sequence ID" value="MDT9597805.1"/>
    <property type="molecule type" value="Genomic_DNA"/>
</dbReference>
<dbReference type="SMART" id="SM00671">
    <property type="entry name" value="SEL1"/>
    <property type="match status" value="3"/>
</dbReference>
<dbReference type="Pfam" id="PF05036">
    <property type="entry name" value="SPOR"/>
    <property type="match status" value="1"/>
</dbReference>
<dbReference type="Gene3D" id="1.25.40.10">
    <property type="entry name" value="Tetratricopeptide repeat domain"/>
    <property type="match status" value="1"/>
</dbReference>
<keyword evidence="2" id="KW-0732">Signal</keyword>
<sequence length="299" mass="31455">MHNFGRKLLIAAGAASLLMSASASAADVKAGVDAWQAGNYGAAIAQWRPLAERGDADAQFNLGQAYKLGRGVNADIKIAQNWYQKAAQQGHEQAQANLGLILFQNGNRAGAMPWLKKAAESDDPRAQYVYGTALFNGDLIAKDWPRAYAMMQRAAAQGLPQAASQLAEMDKYIPLQERRQGIALARRLEQGAPTAPVPPAPRVAPPSQRTAPSPAAAVPAAGARGGWKVQLGAFGNIDNARRHWEAISRKAGFAGLQPIMTKAGAMTRLQAGPIANRAAADRICAVAKSAGSACFPVAP</sequence>
<evidence type="ECO:0000313" key="4">
    <source>
        <dbReference type="EMBL" id="MDT9597805.1"/>
    </source>
</evidence>
<dbReference type="InterPro" id="IPR052748">
    <property type="entry name" value="ISR_Activator"/>
</dbReference>
<dbReference type="Gene3D" id="3.30.70.1070">
    <property type="entry name" value="Sporulation related repeat"/>
    <property type="match status" value="1"/>
</dbReference>
<proteinExistence type="predicted"/>
<evidence type="ECO:0000259" key="3">
    <source>
        <dbReference type="PROSITE" id="PS51724"/>
    </source>
</evidence>
<evidence type="ECO:0000256" key="1">
    <source>
        <dbReference type="SAM" id="MobiDB-lite"/>
    </source>
</evidence>
<organism evidence="4 5">
    <name type="scientific">Sphingosinicella rhizophila</name>
    <dbReference type="NCBI Taxonomy" id="3050082"/>
    <lineage>
        <taxon>Bacteria</taxon>
        <taxon>Pseudomonadati</taxon>
        <taxon>Pseudomonadota</taxon>
        <taxon>Alphaproteobacteria</taxon>
        <taxon>Sphingomonadales</taxon>
        <taxon>Sphingosinicellaceae</taxon>
        <taxon>Sphingosinicella</taxon>
    </lineage>
</organism>
<reference evidence="4 5" key="1">
    <citation type="submission" date="2023-05" db="EMBL/GenBank/DDBJ databases">
        <authorList>
            <person name="Guo Y."/>
        </authorList>
    </citation>
    <scope>NUCLEOTIDE SEQUENCE [LARGE SCALE GENOMIC DNA]</scope>
    <source>
        <strain evidence="4 5">GR2756</strain>
    </source>
</reference>
<dbReference type="PROSITE" id="PS51724">
    <property type="entry name" value="SPOR"/>
    <property type="match status" value="1"/>
</dbReference>
<feature type="domain" description="SPOR" evidence="3">
    <location>
        <begin position="221"/>
        <end position="299"/>
    </location>
</feature>
<comment type="caution">
    <text evidence="4">The sequence shown here is derived from an EMBL/GenBank/DDBJ whole genome shotgun (WGS) entry which is preliminary data.</text>
</comment>
<dbReference type="InterPro" id="IPR036680">
    <property type="entry name" value="SPOR-like_sf"/>
</dbReference>
<dbReference type="Proteomes" id="UP001259572">
    <property type="component" value="Unassembled WGS sequence"/>
</dbReference>
<dbReference type="SUPFAM" id="SSF110997">
    <property type="entry name" value="Sporulation related repeat"/>
    <property type="match status" value="1"/>
</dbReference>
<gene>
    <name evidence="4" type="ORF">RQX22_02440</name>
</gene>
<accession>A0ABU3Q4E2</accession>
<dbReference type="RefSeq" id="WP_315723285.1">
    <property type="nucleotide sequence ID" value="NZ_JAVUPU010000001.1"/>
</dbReference>
<feature type="region of interest" description="Disordered" evidence="1">
    <location>
        <begin position="190"/>
        <end position="216"/>
    </location>
</feature>